<feature type="short sequence motif" description="'HIGH' region" evidence="8">
    <location>
        <begin position="12"/>
        <end position="22"/>
    </location>
</feature>
<dbReference type="PRINTS" id="PR00987">
    <property type="entry name" value="TRNASYNTHGLU"/>
</dbReference>
<dbReference type="SUPFAM" id="SSF52374">
    <property type="entry name" value="Nucleotidylyl transferase"/>
    <property type="match status" value="1"/>
</dbReference>
<dbReference type="InterPro" id="IPR004527">
    <property type="entry name" value="Glu-tRNA-ligase_bac/mito"/>
</dbReference>
<evidence type="ECO:0000256" key="7">
    <source>
        <dbReference type="ARBA" id="ARBA00023146"/>
    </source>
</evidence>
<dbReference type="InterPro" id="IPR033910">
    <property type="entry name" value="GluRS_core"/>
</dbReference>
<dbReference type="Proteomes" id="UP000323844">
    <property type="component" value="Chromosome"/>
</dbReference>
<dbReference type="PANTHER" id="PTHR43311">
    <property type="entry name" value="GLUTAMATE--TRNA LIGASE"/>
    <property type="match status" value="1"/>
</dbReference>
<feature type="short sequence motif" description="'KMSKS' region" evidence="8">
    <location>
        <begin position="235"/>
        <end position="239"/>
    </location>
</feature>
<evidence type="ECO:0000259" key="9">
    <source>
        <dbReference type="Pfam" id="PF00749"/>
    </source>
</evidence>
<dbReference type="InterPro" id="IPR049940">
    <property type="entry name" value="GluQ/Sye"/>
</dbReference>
<dbReference type="InterPro" id="IPR020058">
    <property type="entry name" value="Glu/Gln-tRNA-synth_Ib_cat-dom"/>
</dbReference>
<keyword evidence="4 8" id="KW-0547">Nucleotide-binding</keyword>
<dbReference type="InterPro" id="IPR020751">
    <property type="entry name" value="aa-tRNA-synth_I_codon-bd_sub2"/>
</dbReference>
<feature type="domain" description="Aminoacyl-tRNA synthetase class I anticodon-binding" evidence="10">
    <location>
        <begin position="325"/>
        <end position="460"/>
    </location>
</feature>
<dbReference type="OrthoDB" id="9807503at2"/>
<dbReference type="GO" id="GO:0008270">
    <property type="term" value="F:zinc ion binding"/>
    <property type="evidence" value="ECO:0007669"/>
    <property type="project" value="InterPro"/>
</dbReference>
<evidence type="ECO:0000256" key="6">
    <source>
        <dbReference type="ARBA" id="ARBA00022917"/>
    </source>
</evidence>
<accession>A0A5C0UI71</accession>
<dbReference type="AlphaFoldDB" id="A0A5C0UI71"/>
<dbReference type="GO" id="GO:0005524">
    <property type="term" value="F:ATP binding"/>
    <property type="evidence" value="ECO:0007669"/>
    <property type="project" value="UniProtKB-UniRule"/>
</dbReference>
<dbReference type="InterPro" id="IPR000924">
    <property type="entry name" value="Glu/Gln-tRNA-synth"/>
</dbReference>
<proteinExistence type="inferred from homology"/>
<dbReference type="InterPro" id="IPR014729">
    <property type="entry name" value="Rossmann-like_a/b/a_fold"/>
</dbReference>
<comment type="catalytic activity">
    <reaction evidence="8">
        <text>tRNA(Glu) + L-glutamate + ATP = L-glutamyl-tRNA(Glu) + AMP + diphosphate</text>
        <dbReference type="Rhea" id="RHEA:23540"/>
        <dbReference type="Rhea" id="RHEA-COMP:9663"/>
        <dbReference type="Rhea" id="RHEA-COMP:9680"/>
        <dbReference type="ChEBI" id="CHEBI:29985"/>
        <dbReference type="ChEBI" id="CHEBI:30616"/>
        <dbReference type="ChEBI" id="CHEBI:33019"/>
        <dbReference type="ChEBI" id="CHEBI:78442"/>
        <dbReference type="ChEBI" id="CHEBI:78520"/>
        <dbReference type="ChEBI" id="CHEBI:456215"/>
        <dbReference type="EC" id="6.1.1.17"/>
    </reaction>
</comment>
<dbReference type="EMBL" id="CP043312">
    <property type="protein sequence ID" value="QEK39450.1"/>
    <property type="molecule type" value="Genomic_DNA"/>
</dbReference>
<keyword evidence="3 8" id="KW-0436">Ligase</keyword>
<dbReference type="SUPFAM" id="SSF48163">
    <property type="entry name" value="An anticodon-binding domain of class I aminoacyl-tRNA synthetases"/>
    <property type="match status" value="1"/>
</dbReference>
<dbReference type="PROSITE" id="PS00178">
    <property type="entry name" value="AA_TRNA_LIGASE_I"/>
    <property type="match status" value="1"/>
</dbReference>
<sequence>MHINQVKTRFAPSPTGVLHLGGARTALLNYLFAKQSNGKFYVRIEDTDKERSSTQNSQSIIESLQWLELTWDEEIVFQSHNAKKHINIAKHLIDAGHAYYCFKQQEENTNGSFQSDKIINPWRDALVHQFPKDKKPTIRLKVPLHGKITLDDLVQGPITIENRHLEDVVLVKSNGDPTYMLSVVCDDHDMNISHIIRGDDHISNTFLQLHIYQAMKWDIPKMAHIPLIHNPDGTKLSKRKGAIDIQEYKNAGYLPLALCNYIAKLGCGFQDREIMSIEEMIQLFRIENINKAAARIDFDKLKYVNACHIKRYPKDKLVHLILEHIDNEMVITHNTEERIHNCYDAVVKRAVLLTDLVQTTKMYLPEFTPMYSDMAKTLLEKSNITLLENATFQLKHIKDFYKPNIENTIKCLAKEHNVKLVSIAMPIRACLTGITQSPCIFEMMQIIGKLDTIKRLEQGIAYARKT</sequence>
<dbReference type="Pfam" id="PF19269">
    <property type="entry name" value="Anticodon_2"/>
    <property type="match status" value="1"/>
</dbReference>
<evidence type="ECO:0000256" key="3">
    <source>
        <dbReference type="ARBA" id="ARBA00022598"/>
    </source>
</evidence>
<dbReference type="GO" id="GO:0004818">
    <property type="term" value="F:glutamate-tRNA ligase activity"/>
    <property type="evidence" value="ECO:0007669"/>
    <property type="project" value="UniProtKB-UniRule"/>
</dbReference>
<dbReference type="CDD" id="cd00808">
    <property type="entry name" value="GluRS_core"/>
    <property type="match status" value="1"/>
</dbReference>
<dbReference type="GO" id="GO:0006424">
    <property type="term" value="P:glutamyl-tRNA aminoacylation"/>
    <property type="evidence" value="ECO:0007669"/>
    <property type="project" value="UniProtKB-UniRule"/>
</dbReference>
<evidence type="ECO:0000313" key="12">
    <source>
        <dbReference type="Proteomes" id="UP000323844"/>
    </source>
</evidence>
<protein>
    <recommendedName>
        <fullName evidence="8">Glutamate--tRNA ligase</fullName>
        <ecNumber evidence="8">6.1.1.17</ecNumber>
    </recommendedName>
    <alternativeName>
        <fullName evidence="8">Glutamyl-tRNA synthetase</fullName>
        <shortName evidence="8">GluRS</shortName>
    </alternativeName>
</protein>
<dbReference type="RefSeq" id="WP_148951811.1">
    <property type="nucleotide sequence ID" value="NZ_CP043312.1"/>
</dbReference>
<dbReference type="NCBIfam" id="TIGR00464">
    <property type="entry name" value="gltX_bact"/>
    <property type="match status" value="1"/>
</dbReference>
<gene>
    <name evidence="8" type="primary">gltX</name>
    <name evidence="11" type="ORF">FZC37_00645</name>
</gene>
<evidence type="ECO:0000313" key="11">
    <source>
        <dbReference type="EMBL" id="QEK39450.1"/>
    </source>
</evidence>
<dbReference type="EC" id="6.1.1.17" evidence="8"/>
<dbReference type="InterPro" id="IPR045462">
    <property type="entry name" value="aa-tRNA-synth_I_cd-bd"/>
</dbReference>
<keyword evidence="2 8" id="KW-0963">Cytoplasm</keyword>
<dbReference type="GO" id="GO:0000049">
    <property type="term" value="F:tRNA binding"/>
    <property type="evidence" value="ECO:0007669"/>
    <property type="project" value="InterPro"/>
</dbReference>
<dbReference type="PANTHER" id="PTHR43311:SF2">
    <property type="entry name" value="GLUTAMATE--TRNA LIGASE, MITOCHONDRIAL-RELATED"/>
    <property type="match status" value="1"/>
</dbReference>
<evidence type="ECO:0000256" key="4">
    <source>
        <dbReference type="ARBA" id="ARBA00022741"/>
    </source>
</evidence>
<dbReference type="GO" id="GO:0005829">
    <property type="term" value="C:cytosol"/>
    <property type="evidence" value="ECO:0007669"/>
    <property type="project" value="TreeGrafter"/>
</dbReference>
<evidence type="ECO:0000259" key="10">
    <source>
        <dbReference type="Pfam" id="PF19269"/>
    </source>
</evidence>
<comment type="similarity">
    <text evidence="1 8">Belongs to the class-I aminoacyl-tRNA synthetase family. Glutamate--tRNA ligase type 1 subfamily.</text>
</comment>
<keyword evidence="6 8" id="KW-0648">Protein biosynthesis</keyword>
<dbReference type="InterPro" id="IPR001412">
    <property type="entry name" value="aa-tRNA-synth_I_CS"/>
</dbReference>
<dbReference type="KEGG" id="snay:FZC37_00645"/>
<evidence type="ECO:0000256" key="1">
    <source>
        <dbReference type="ARBA" id="ARBA00007894"/>
    </source>
</evidence>
<comment type="caution">
    <text evidence="8">Lacks conserved residue(s) required for the propagation of feature annotation.</text>
</comment>
<keyword evidence="5 8" id="KW-0067">ATP-binding</keyword>
<reference evidence="11 12" key="1">
    <citation type="submission" date="2019-08" db="EMBL/GenBank/DDBJ databases">
        <title>Highly reduced genomes of protist endosymbionts show evolutionary convergence.</title>
        <authorList>
            <person name="George E."/>
            <person name="Husnik F."/>
            <person name="Tashyreva D."/>
            <person name="Prokopchuk G."/>
            <person name="Horak A."/>
            <person name="Kwong W.K."/>
            <person name="Lukes J."/>
            <person name="Keeling P.J."/>
        </authorList>
    </citation>
    <scope>NUCLEOTIDE SEQUENCE [LARGE SCALE GENOMIC DNA]</scope>
    <source>
        <strain evidence="11">1621</strain>
    </source>
</reference>
<comment type="subunit">
    <text evidence="8">Monomer.</text>
</comment>
<name>A0A5C0UI71_9RICK</name>
<comment type="subcellular location">
    <subcellularLocation>
        <location evidence="8">Cytoplasm</location>
    </subcellularLocation>
</comment>
<keyword evidence="7 8" id="KW-0030">Aminoacyl-tRNA synthetase</keyword>
<dbReference type="InterPro" id="IPR008925">
    <property type="entry name" value="aa_tRNA-synth_I_cd-bd_sf"/>
</dbReference>
<dbReference type="Pfam" id="PF00749">
    <property type="entry name" value="tRNA-synt_1c"/>
    <property type="match status" value="1"/>
</dbReference>
<evidence type="ECO:0000256" key="5">
    <source>
        <dbReference type="ARBA" id="ARBA00022840"/>
    </source>
</evidence>
<dbReference type="Gene3D" id="1.10.10.350">
    <property type="match status" value="1"/>
</dbReference>
<dbReference type="Gene3D" id="3.40.50.620">
    <property type="entry name" value="HUPs"/>
    <property type="match status" value="1"/>
</dbReference>
<feature type="binding site" evidence="8">
    <location>
        <position position="238"/>
    </location>
    <ligand>
        <name>ATP</name>
        <dbReference type="ChEBI" id="CHEBI:30616"/>
    </ligand>
</feature>
<keyword evidence="12" id="KW-1185">Reference proteome</keyword>
<evidence type="ECO:0000256" key="2">
    <source>
        <dbReference type="ARBA" id="ARBA00022490"/>
    </source>
</evidence>
<organism evidence="11 12">
    <name type="scientific">Candidatus Sneabacter namystus</name>
    <dbReference type="NCBI Taxonomy" id="2601646"/>
    <lineage>
        <taxon>Bacteria</taxon>
        <taxon>Pseudomonadati</taxon>
        <taxon>Pseudomonadota</taxon>
        <taxon>Alphaproteobacteria</taxon>
        <taxon>Rickettsiales</taxon>
        <taxon>Rickettsiaceae</taxon>
        <taxon>Rickettsieae</taxon>
        <taxon>Candidatus Sneabacter</taxon>
    </lineage>
</organism>
<comment type="function">
    <text evidence="8">Catalyzes the attachment of glutamate to tRNA(Glu) in a two-step reaction: glutamate is first activated by ATP to form Glu-AMP and then transferred to the acceptor end of tRNA(Glu).</text>
</comment>
<dbReference type="HAMAP" id="MF_00022">
    <property type="entry name" value="Glu_tRNA_synth_type1"/>
    <property type="match status" value="1"/>
</dbReference>
<feature type="domain" description="Glutamyl/glutaminyl-tRNA synthetase class Ib catalytic" evidence="9">
    <location>
        <begin position="5"/>
        <end position="302"/>
    </location>
</feature>
<evidence type="ECO:0000256" key="8">
    <source>
        <dbReference type="HAMAP-Rule" id="MF_00022"/>
    </source>
</evidence>